<evidence type="ECO:0000313" key="3">
    <source>
        <dbReference type="Proteomes" id="UP000237105"/>
    </source>
</evidence>
<proteinExistence type="predicted"/>
<dbReference type="EMBL" id="JXTB01000106">
    <property type="protein sequence ID" value="PON63220.1"/>
    <property type="molecule type" value="Genomic_DNA"/>
</dbReference>
<feature type="region of interest" description="Disordered" evidence="1">
    <location>
        <begin position="1"/>
        <end position="24"/>
    </location>
</feature>
<gene>
    <name evidence="2" type="ORF">PanWU01x14_133140</name>
</gene>
<accession>A0A2P5CQB0</accession>
<evidence type="ECO:0000256" key="1">
    <source>
        <dbReference type="SAM" id="MobiDB-lite"/>
    </source>
</evidence>
<name>A0A2P5CQB0_PARAD</name>
<sequence length="173" mass="19205">MPHKPWLTFPPPRGPSHYMGSDSRVGSRAFSTGLDSSTSRESSRYSEKIALVGPFLIYQIGTKEGVEWEPELHGEKSLVGGHQPFEKKSEMFTRIRDFHLKAKGMRKSLRFLVSFFNVIVLAISSASNSFSEFARTASSPSLCPEVLTSSFPSTLSPPLAFSFEVDNEVHDTS</sequence>
<dbReference type="AlphaFoldDB" id="A0A2P5CQB0"/>
<keyword evidence="3" id="KW-1185">Reference proteome</keyword>
<protein>
    <submittedName>
        <fullName evidence="2">Uncharacterized protein</fullName>
    </submittedName>
</protein>
<evidence type="ECO:0000313" key="2">
    <source>
        <dbReference type="EMBL" id="PON63220.1"/>
    </source>
</evidence>
<comment type="caution">
    <text evidence="2">The sequence shown here is derived from an EMBL/GenBank/DDBJ whole genome shotgun (WGS) entry which is preliminary data.</text>
</comment>
<dbReference type="Proteomes" id="UP000237105">
    <property type="component" value="Unassembled WGS sequence"/>
</dbReference>
<organism evidence="2 3">
    <name type="scientific">Parasponia andersonii</name>
    <name type="common">Sponia andersonii</name>
    <dbReference type="NCBI Taxonomy" id="3476"/>
    <lineage>
        <taxon>Eukaryota</taxon>
        <taxon>Viridiplantae</taxon>
        <taxon>Streptophyta</taxon>
        <taxon>Embryophyta</taxon>
        <taxon>Tracheophyta</taxon>
        <taxon>Spermatophyta</taxon>
        <taxon>Magnoliopsida</taxon>
        <taxon>eudicotyledons</taxon>
        <taxon>Gunneridae</taxon>
        <taxon>Pentapetalae</taxon>
        <taxon>rosids</taxon>
        <taxon>fabids</taxon>
        <taxon>Rosales</taxon>
        <taxon>Cannabaceae</taxon>
        <taxon>Parasponia</taxon>
    </lineage>
</organism>
<reference evidence="3" key="1">
    <citation type="submission" date="2016-06" db="EMBL/GenBank/DDBJ databases">
        <title>Parallel loss of symbiosis genes in relatives of nitrogen-fixing non-legume Parasponia.</title>
        <authorList>
            <person name="Van Velzen R."/>
            <person name="Holmer R."/>
            <person name="Bu F."/>
            <person name="Rutten L."/>
            <person name="Van Zeijl A."/>
            <person name="Liu W."/>
            <person name="Santuari L."/>
            <person name="Cao Q."/>
            <person name="Sharma T."/>
            <person name="Shen D."/>
            <person name="Roswanjaya Y."/>
            <person name="Wardhani T."/>
            <person name="Kalhor M.S."/>
            <person name="Jansen J."/>
            <person name="Van den Hoogen J."/>
            <person name="Gungor B."/>
            <person name="Hartog M."/>
            <person name="Hontelez J."/>
            <person name="Verver J."/>
            <person name="Yang W.-C."/>
            <person name="Schijlen E."/>
            <person name="Repin R."/>
            <person name="Schilthuizen M."/>
            <person name="Schranz E."/>
            <person name="Heidstra R."/>
            <person name="Miyata K."/>
            <person name="Fedorova E."/>
            <person name="Kohlen W."/>
            <person name="Bisseling T."/>
            <person name="Smit S."/>
            <person name="Geurts R."/>
        </authorList>
    </citation>
    <scope>NUCLEOTIDE SEQUENCE [LARGE SCALE GENOMIC DNA]</scope>
    <source>
        <strain evidence="3">cv. WU1-14</strain>
    </source>
</reference>